<sequence>MTRHDTPKQDFKRIVARELAAFEQKENEMNASERRDRARALGLPLALAQASASGASAPQ</sequence>
<organism evidence="1 2">
    <name type="scientific">Tardiphaga robiniae</name>
    <dbReference type="NCBI Taxonomy" id="943830"/>
    <lineage>
        <taxon>Bacteria</taxon>
        <taxon>Pseudomonadati</taxon>
        <taxon>Pseudomonadota</taxon>
        <taxon>Alphaproteobacteria</taxon>
        <taxon>Hyphomicrobiales</taxon>
        <taxon>Nitrobacteraceae</taxon>
        <taxon>Tardiphaga</taxon>
    </lineage>
</organism>
<evidence type="ECO:0000313" key="2">
    <source>
        <dbReference type="Proteomes" id="UP000515291"/>
    </source>
</evidence>
<dbReference type="EMBL" id="CP050292">
    <property type="protein sequence ID" value="QND69784.1"/>
    <property type="molecule type" value="Genomic_DNA"/>
</dbReference>
<dbReference type="RefSeq" id="WP_184520295.1">
    <property type="nucleotide sequence ID" value="NZ_CP050292.1"/>
</dbReference>
<proteinExistence type="predicted"/>
<accession>A0A7G6TSQ2</accession>
<gene>
    <name evidence="1" type="ORF">HB776_04425</name>
</gene>
<name>A0A7G6TSQ2_9BRAD</name>
<dbReference type="AlphaFoldDB" id="A0A7G6TSQ2"/>
<protein>
    <submittedName>
        <fullName evidence="1">Uncharacterized protein</fullName>
    </submittedName>
</protein>
<reference evidence="2" key="1">
    <citation type="journal article" date="2020" name="Mol. Plant Microbe">
        <title>Rhizobial microsymbionts of the narrowly endemic Oxytropis species growing in Kamchatka are characterized by significant genetic diversity and possess a set of genes that are associated with T3SS and T6SS secretion systems and can affect the development of symbiosis.</title>
        <authorList>
            <person name="Safronova V."/>
            <person name="Guro P."/>
            <person name="Sazanova A."/>
            <person name="Kuznetsova I."/>
            <person name="Belimov A."/>
            <person name="Yakubov V."/>
            <person name="Chirak E."/>
            <person name="Afonin A."/>
            <person name="Gogolev Y."/>
            <person name="Andronov E."/>
            <person name="Tikhonovich I."/>
        </authorList>
    </citation>
    <scope>NUCLEOTIDE SEQUENCE [LARGE SCALE GENOMIC DNA]</scope>
    <source>
        <strain evidence="2">581</strain>
    </source>
</reference>
<evidence type="ECO:0000313" key="1">
    <source>
        <dbReference type="EMBL" id="QND69784.1"/>
    </source>
</evidence>
<dbReference type="KEGG" id="trb:HB776_04425"/>
<dbReference type="Proteomes" id="UP000515291">
    <property type="component" value="Chromosome"/>
</dbReference>